<dbReference type="Gene3D" id="1.10.10.10">
    <property type="entry name" value="Winged helix-like DNA-binding domain superfamily/Winged helix DNA-binding domain"/>
    <property type="match status" value="1"/>
</dbReference>
<reference evidence="9" key="1">
    <citation type="submission" date="2020-10" db="EMBL/GenBank/DDBJ databases">
        <authorList>
            <person name="Gilroy R."/>
        </authorList>
    </citation>
    <scope>NUCLEOTIDE SEQUENCE</scope>
    <source>
        <strain evidence="9">13766</strain>
    </source>
</reference>
<evidence type="ECO:0000256" key="5">
    <source>
        <dbReference type="ARBA" id="ARBA00023125"/>
    </source>
</evidence>
<dbReference type="SUPFAM" id="SSF46785">
    <property type="entry name" value="Winged helix' DNA-binding domain"/>
    <property type="match status" value="1"/>
</dbReference>
<evidence type="ECO:0000256" key="2">
    <source>
        <dbReference type="ARBA" id="ARBA00022491"/>
    </source>
</evidence>
<dbReference type="Gene3D" id="3.30.1490.190">
    <property type="match status" value="1"/>
</dbReference>
<feature type="binding site" evidence="8">
    <location>
        <position position="72"/>
    </location>
    <ligand>
        <name>Fe cation</name>
        <dbReference type="ChEBI" id="CHEBI:24875"/>
    </ligand>
</feature>
<feature type="binding site" evidence="7">
    <location>
        <position position="116"/>
    </location>
    <ligand>
        <name>Zn(2+)</name>
        <dbReference type="ChEBI" id="CHEBI:29105"/>
    </ligand>
</feature>
<dbReference type="EMBL" id="DVJN01000143">
    <property type="protein sequence ID" value="HIS92790.1"/>
    <property type="molecule type" value="Genomic_DNA"/>
</dbReference>
<dbReference type="Pfam" id="PF01475">
    <property type="entry name" value="FUR"/>
    <property type="match status" value="1"/>
</dbReference>
<feature type="binding site" evidence="7">
    <location>
        <position position="113"/>
    </location>
    <ligand>
        <name>Zn(2+)</name>
        <dbReference type="ChEBI" id="CHEBI:29105"/>
    </ligand>
</feature>
<dbReference type="GO" id="GO:0008270">
    <property type="term" value="F:zinc ion binding"/>
    <property type="evidence" value="ECO:0007669"/>
    <property type="project" value="TreeGrafter"/>
</dbReference>
<comment type="caution">
    <text evidence="9">The sequence shown here is derived from an EMBL/GenBank/DDBJ whole genome shotgun (WGS) entry which is preliminary data.</text>
</comment>
<keyword evidence="3 7" id="KW-0862">Zinc</keyword>
<feature type="binding site" evidence="7">
    <location>
        <position position="76"/>
    </location>
    <ligand>
        <name>Zn(2+)</name>
        <dbReference type="ChEBI" id="CHEBI:29105"/>
    </ligand>
</feature>
<gene>
    <name evidence="9" type="ORF">IAA84_07200</name>
</gene>
<comment type="cofactor">
    <cofactor evidence="7">
        <name>Zn(2+)</name>
        <dbReference type="ChEBI" id="CHEBI:29105"/>
    </cofactor>
    <text evidence="7">Binds 1 zinc ion per subunit.</text>
</comment>
<dbReference type="CDD" id="cd07153">
    <property type="entry name" value="Fur_like"/>
    <property type="match status" value="1"/>
</dbReference>
<evidence type="ECO:0000256" key="4">
    <source>
        <dbReference type="ARBA" id="ARBA00023015"/>
    </source>
</evidence>
<reference evidence="9" key="2">
    <citation type="journal article" date="2021" name="PeerJ">
        <title>Extensive microbial diversity within the chicken gut microbiome revealed by metagenomics and culture.</title>
        <authorList>
            <person name="Gilroy R."/>
            <person name="Ravi A."/>
            <person name="Getino M."/>
            <person name="Pursley I."/>
            <person name="Horton D.L."/>
            <person name="Alikhan N.F."/>
            <person name="Baker D."/>
            <person name="Gharbi K."/>
            <person name="Hall N."/>
            <person name="Watson M."/>
            <person name="Adriaenssens E.M."/>
            <person name="Foster-Nyarko E."/>
            <person name="Jarju S."/>
            <person name="Secka A."/>
            <person name="Antonio M."/>
            <person name="Oren A."/>
            <person name="Chaudhuri R.R."/>
            <person name="La Ragione R."/>
            <person name="Hildebrand F."/>
            <person name="Pallen M.J."/>
        </authorList>
    </citation>
    <scope>NUCLEOTIDE SEQUENCE</scope>
    <source>
        <strain evidence="9">13766</strain>
    </source>
</reference>
<comment type="cofactor">
    <cofactor evidence="8">
        <name>Mn(2+)</name>
        <dbReference type="ChEBI" id="CHEBI:29035"/>
    </cofactor>
    <cofactor evidence="8">
        <name>Fe(2+)</name>
        <dbReference type="ChEBI" id="CHEBI:29033"/>
    </cofactor>
    <text evidence="8">Binds 1 Mn(2+) or Fe(2+) ion per subunit.</text>
</comment>
<dbReference type="GO" id="GO:0003700">
    <property type="term" value="F:DNA-binding transcription factor activity"/>
    <property type="evidence" value="ECO:0007669"/>
    <property type="project" value="InterPro"/>
</dbReference>
<dbReference type="AlphaFoldDB" id="A0A9D1G1I9"/>
<comment type="similarity">
    <text evidence="1">Belongs to the Fur family.</text>
</comment>
<accession>A0A9D1G1I9</accession>
<dbReference type="PANTHER" id="PTHR33202">
    <property type="entry name" value="ZINC UPTAKE REGULATION PROTEIN"/>
    <property type="match status" value="1"/>
</dbReference>
<name>A0A9D1G1I9_9FIRM</name>
<feature type="binding site" evidence="8">
    <location>
        <position position="88"/>
    </location>
    <ligand>
        <name>Fe cation</name>
        <dbReference type="ChEBI" id="CHEBI:24875"/>
    </ligand>
</feature>
<dbReference type="InterPro" id="IPR036390">
    <property type="entry name" value="WH_DNA-bd_sf"/>
</dbReference>
<evidence type="ECO:0000256" key="1">
    <source>
        <dbReference type="ARBA" id="ARBA00007957"/>
    </source>
</evidence>
<protein>
    <submittedName>
        <fullName evidence="9">Transcriptional repressor</fullName>
    </submittedName>
</protein>
<keyword evidence="6" id="KW-0804">Transcription</keyword>
<dbReference type="Proteomes" id="UP000824140">
    <property type="component" value="Unassembled WGS sequence"/>
</dbReference>
<feature type="binding site" evidence="7">
    <location>
        <position position="79"/>
    </location>
    <ligand>
        <name>Zn(2+)</name>
        <dbReference type="ChEBI" id="CHEBI:29105"/>
    </ligand>
</feature>
<evidence type="ECO:0000256" key="6">
    <source>
        <dbReference type="ARBA" id="ARBA00023163"/>
    </source>
</evidence>
<evidence type="ECO:0000256" key="7">
    <source>
        <dbReference type="PIRSR" id="PIRSR602481-1"/>
    </source>
</evidence>
<keyword evidence="2" id="KW-0678">Repressor</keyword>
<dbReference type="InterPro" id="IPR043135">
    <property type="entry name" value="Fur_C"/>
</dbReference>
<keyword evidence="8" id="KW-0408">Iron</keyword>
<dbReference type="PANTHER" id="PTHR33202:SF7">
    <property type="entry name" value="FERRIC UPTAKE REGULATION PROTEIN"/>
    <property type="match status" value="1"/>
</dbReference>
<evidence type="ECO:0000313" key="9">
    <source>
        <dbReference type="EMBL" id="HIS92790.1"/>
    </source>
</evidence>
<dbReference type="InterPro" id="IPR036388">
    <property type="entry name" value="WH-like_DNA-bd_sf"/>
</dbReference>
<sequence>MTKYEKAIYLLIHQSIGHPTAEQVFCEMRKEYPAISLATVYNNLKKLCDAGLIRRISLEGAPDRYDRPAKHDHIVCARCKMLTDVCFEDLTDSLRRRLGGEFLFYDLKVYVLCPACRQETSAPEKPSES</sequence>
<keyword evidence="4" id="KW-0805">Transcription regulation</keyword>
<dbReference type="GO" id="GO:0045892">
    <property type="term" value="P:negative regulation of DNA-templated transcription"/>
    <property type="evidence" value="ECO:0007669"/>
    <property type="project" value="TreeGrafter"/>
</dbReference>
<evidence type="ECO:0000256" key="8">
    <source>
        <dbReference type="PIRSR" id="PIRSR602481-2"/>
    </source>
</evidence>
<evidence type="ECO:0000256" key="3">
    <source>
        <dbReference type="ARBA" id="ARBA00022833"/>
    </source>
</evidence>
<keyword evidence="5" id="KW-0238">DNA-binding</keyword>
<keyword evidence="7" id="KW-0479">Metal-binding</keyword>
<dbReference type="GO" id="GO:1900376">
    <property type="term" value="P:regulation of secondary metabolite biosynthetic process"/>
    <property type="evidence" value="ECO:0007669"/>
    <property type="project" value="TreeGrafter"/>
</dbReference>
<proteinExistence type="inferred from homology"/>
<dbReference type="GO" id="GO:0000976">
    <property type="term" value="F:transcription cis-regulatory region binding"/>
    <property type="evidence" value="ECO:0007669"/>
    <property type="project" value="TreeGrafter"/>
</dbReference>
<evidence type="ECO:0000313" key="10">
    <source>
        <dbReference type="Proteomes" id="UP000824140"/>
    </source>
</evidence>
<dbReference type="InterPro" id="IPR002481">
    <property type="entry name" value="FUR"/>
</dbReference>
<organism evidence="9 10">
    <name type="scientific">Candidatus Alectryocaccomicrobium excrementavium</name>
    <dbReference type="NCBI Taxonomy" id="2840668"/>
    <lineage>
        <taxon>Bacteria</taxon>
        <taxon>Bacillati</taxon>
        <taxon>Bacillota</taxon>
        <taxon>Clostridia</taxon>
        <taxon>Candidatus Alectryocaccomicrobium</taxon>
    </lineage>
</organism>